<evidence type="ECO:0000256" key="1">
    <source>
        <dbReference type="SAM" id="Phobius"/>
    </source>
</evidence>
<sequence length="123" mass="12361">MARLDATTVFRAVLGCFVAAPVGYALIAPLAPPGPAGSIAYGLPAAALVGLGGALWAVRRAIAPRRLARALVALYIATFAALVAIQTVASATVGWIRGPWAGYAALAIGALVAYAVALRSSMT</sequence>
<proteinExistence type="predicted"/>
<organism evidence="2 3">
    <name type="scientific">Halarchaeum acidiphilum MH1-52-1</name>
    <dbReference type="NCBI Taxonomy" id="1261545"/>
    <lineage>
        <taxon>Archaea</taxon>
        <taxon>Methanobacteriati</taxon>
        <taxon>Methanobacteriota</taxon>
        <taxon>Stenosarchaea group</taxon>
        <taxon>Halobacteria</taxon>
        <taxon>Halobacteriales</taxon>
        <taxon>Halobacteriaceae</taxon>
    </lineage>
</organism>
<keyword evidence="1" id="KW-1133">Transmembrane helix</keyword>
<feature type="transmembrane region" description="Helical" evidence="1">
    <location>
        <begin position="12"/>
        <end position="32"/>
    </location>
</feature>
<feature type="transmembrane region" description="Helical" evidence="1">
    <location>
        <begin position="100"/>
        <end position="118"/>
    </location>
</feature>
<dbReference type="EMBL" id="BATA01000017">
    <property type="protein sequence ID" value="GAD52198.1"/>
    <property type="molecule type" value="Genomic_DNA"/>
</dbReference>
<dbReference type="Proteomes" id="UP000016986">
    <property type="component" value="Unassembled WGS sequence"/>
</dbReference>
<keyword evidence="3" id="KW-1185">Reference proteome</keyword>
<gene>
    <name evidence="2" type="ORF">MBEHAL_0958</name>
</gene>
<feature type="transmembrane region" description="Helical" evidence="1">
    <location>
        <begin position="70"/>
        <end position="94"/>
    </location>
</feature>
<name>U3ABP1_9EURY</name>
<evidence type="ECO:0000313" key="3">
    <source>
        <dbReference type="Proteomes" id="UP000016986"/>
    </source>
</evidence>
<keyword evidence="1" id="KW-0812">Transmembrane</keyword>
<protein>
    <submittedName>
        <fullName evidence="2">Uncharacterized protein</fullName>
    </submittedName>
</protein>
<dbReference type="RefSeq" id="WP_021779954.1">
    <property type="nucleotide sequence ID" value="NZ_BATA01000017.1"/>
</dbReference>
<dbReference type="AlphaFoldDB" id="U3ABP1"/>
<evidence type="ECO:0000313" key="2">
    <source>
        <dbReference type="EMBL" id="GAD52198.1"/>
    </source>
</evidence>
<comment type="caution">
    <text evidence="2">The sequence shown here is derived from an EMBL/GenBank/DDBJ whole genome shotgun (WGS) entry which is preliminary data.</text>
</comment>
<feature type="transmembrane region" description="Helical" evidence="1">
    <location>
        <begin position="38"/>
        <end position="58"/>
    </location>
</feature>
<reference evidence="2 3" key="1">
    <citation type="submission" date="2013-09" db="EMBL/GenBank/DDBJ databases">
        <title>Whole genome sequencing of Halarchaeum acidiphilum strain MH1-52-1.</title>
        <authorList>
            <person name="Shimane Y."/>
            <person name="Minegishi H."/>
            <person name="Nishi S."/>
            <person name="Echigo A."/>
            <person name="Shuto A."/>
            <person name="Konishi M."/>
            <person name="Ito T."/>
            <person name="Ohkuma M."/>
            <person name="Ohta Y."/>
            <person name="Nagano Y."/>
            <person name="Tsubouchi T."/>
            <person name="Mori K."/>
            <person name="Usui K."/>
            <person name="Kamekura M."/>
            <person name="Usami R."/>
            <person name="Takaki Y."/>
            <person name="Hatada Y."/>
        </authorList>
    </citation>
    <scope>NUCLEOTIDE SEQUENCE [LARGE SCALE GENOMIC DNA]</scope>
    <source>
        <strain evidence="2 3">JCM 16109</strain>
    </source>
</reference>
<accession>U3ABP1</accession>
<keyword evidence="1" id="KW-0472">Membrane</keyword>